<dbReference type="InterPro" id="IPR042197">
    <property type="entry name" value="Apaf_helical"/>
</dbReference>
<protein>
    <submittedName>
        <fullName evidence="3">Late blight resistance protein R1-A</fullName>
    </submittedName>
</protein>
<dbReference type="PANTHER" id="PTHR19851">
    <property type="entry name" value="OS02G0203500 PROTEIN"/>
    <property type="match status" value="1"/>
</dbReference>
<dbReference type="GO" id="GO:0043531">
    <property type="term" value="F:ADP binding"/>
    <property type="evidence" value="ECO:0007669"/>
    <property type="project" value="InterPro"/>
</dbReference>
<evidence type="ECO:0000259" key="2">
    <source>
        <dbReference type="Pfam" id="PF00931"/>
    </source>
</evidence>
<dbReference type="InterPro" id="IPR002182">
    <property type="entry name" value="NB-ARC"/>
</dbReference>
<evidence type="ECO:0000256" key="1">
    <source>
        <dbReference type="ARBA" id="ARBA00022737"/>
    </source>
</evidence>
<reference evidence="3 4" key="1">
    <citation type="journal article" date="2018" name="Nat. Genet.">
        <title>Extensive intraspecific gene order and gene structural variations between Mo17 and other maize genomes.</title>
        <authorList>
            <person name="Sun S."/>
            <person name="Zhou Y."/>
            <person name="Chen J."/>
            <person name="Shi J."/>
            <person name="Zhao H."/>
            <person name="Zhao H."/>
            <person name="Song W."/>
            <person name="Zhang M."/>
            <person name="Cui Y."/>
            <person name="Dong X."/>
            <person name="Liu H."/>
            <person name="Ma X."/>
            <person name="Jiao Y."/>
            <person name="Wang B."/>
            <person name="Wei X."/>
            <person name="Stein J.C."/>
            <person name="Glaubitz J.C."/>
            <person name="Lu F."/>
            <person name="Yu G."/>
            <person name="Liang C."/>
            <person name="Fengler K."/>
            <person name="Li B."/>
            <person name="Rafalski A."/>
            <person name="Schnable P.S."/>
            <person name="Ware D.H."/>
            <person name="Buckler E.S."/>
            <person name="Lai J."/>
        </authorList>
    </citation>
    <scope>NUCLEOTIDE SEQUENCE [LARGE SCALE GENOMIC DNA]</scope>
    <source>
        <strain evidence="4">cv. Missouri 17</strain>
        <tissue evidence="3">Seedling</tissue>
    </source>
</reference>
<name>A0A3L6F401_MAIZE</name>
<dbReference type="PANTHER" id="PTHR19851:SF7">
    <property type="entry name" value="F-BOX DOMAIN-CONTAINING PROTEIN"/>
    <property type="match status" value="1"/>
</dbReference>
<dbReference type="EMBL" id="NCVQ01000005">
    <property type="protein sequence ID" value="PWZ27031.1"/>
    <property type="molecule type" value="Genomic_DNA"/>
</dbReference>
<dbReference type="InterPro" id="IPR011989">
    <property type="entry name" value="ARM-like"/>
</dbReference>
<dbReference type="Gene3D" id="1.25.10.10">
    <property type="entry name" value="Leucine-rich Repeat Variant"/>
    <property type="match status" value="2"/>
</dbReference>
<evidence type="ECO:0000313" key="4">
    <source>
        <dbReference type="Proteomes" id="UP000251960"/>
    </source>
</evidence>
<dbReference type="Gene3D" id="3.40.50.300">
    <property type="entry name" value="P-loop containing nucleotide triphosphate hydrolases"/>
    <property type="match status" value="1"/>
</dbReference>
<accession>A0A3L6F401</accession>
<dbReference type="Gene3D" id="1.25.40.10">
    <property type="entry name" value="Tetratricopeptide repeat domain"/>
    <property type="match status" value="1"/>
</dbReference>
<dbReference type="InterPro" id="IPR036388">
    <property type="entry name" value="WH-like_DNA-bd_sf"/>
</dbReference>
<dbReference type="Pfam" id="PF00931">
    <property type="entry name" value="NB-ARC"/>
    <property type="match status" value="1"/>
</dbReference>
<keyword evidence="1" id="KW-0677">Repeat</keyword>
<dbReference type="PRINTS" id="PR00364">
    <property type="entry name" value="DISEASERSIST"/>
</dbReference>
<dbReference type="InterPro" id="IPR011990">
    <property type="entry name" value="TPR-like_helical_dom_sf"/>
</dbReference>
<comment type="caution">
    <text evidence="3">The sequence shown here is derived from an EMBL/GenBank/DDBJ whole genome shotgun (WGS) entry which is preliminary data.</text>
</comment>
<feature type="domain" description="NB-ARC" evidence="2">
    <location>
        <begin position="173"/>
        <end position="321"/>
    </location>
</feature>
<evidence type="ECO:0000313" key="3">
    <source>
        <dbReference type="EMBL" id="PWZ27031.1"/>
    </source>
</evidence>
<dbReference type="AlphaFoldDB" id="A0A3L6F401"/>
<dbReference type="ExpressionAtlas" id="A0A3L6F401">
    <property type="expression patterns" value="baseline and differential"/>
</dbReference>
<dbReference type="InterPro" id="IPR016024">
    <property type="entry name" value="ARM-type_fold"/>
</dbReference>
<sequence>MDVVQVLASATQLVSAMVSAVGALEQAASDLAEAPRRLQVLEDFVSDLDALTQQSRQRHAHKLHGPQLDRQFQSLGRLMDQLRGNVAKARKVLGSKGKGKGFARLVRSSVVGDPLIKYARLIRDDLNQWLELQELTQSIGNVIASTARSTPSLVRVKSEHGYPVSKKCSYVRELLERDGAHRVVLIVGLSGIGKSCLARQIASDPPLSFVDGAIEIGFGRWCSRAACNGSRSEYHKRLARKICTFLVKIGSMTLKEETGIDLDDVCCLLQTALVGRSMLILLDDVWEQDIVDRFTRLYDNDCRYLVTTRDEAIYEIAEAEKVEICKDDIKEISTEILLYHSLLSAGELPPVAEVLLDRCGHHPLTVAVMGKALRKETRVEKWEKAISNLSTYATCAPGPVSYVNEKDVETTLTIFGSFEFSLEAMPENSRIFFMALAAISWEEPVPEACLESIWSALEQCGLFSLVVSKLVEGSLIIKLEDQPLYHMHDMVSLYLENKTNDATRALLSDSISYNVALVAPWLFVFGKECMKRPAEQKMGSFFSLLEFMDIEILLVNTTQALMACRSLSELETNRIGFSKILGPRIAEIISIGSLDLIFAVTAAITVIFSPSDYINLAHSLEIAGSIDKLIDLLGACEDTSTLANLSSVLTKISEHVDATIADEILSRIPMVRIADLLTAENEQWHEIVFTTLASLTKVGKLKAVETMIESGIDNKLLVLLGNGSEISQHHAIITLKTFCELGAPLQGCIGPAVLLHLPWHARISLERFVLSDRNVPQSPKPQQSFEVILHNILQRDNKNIIKGIQGLLSLAETANDTRVQDLLLGSHLFDRLAWLLQRREVEKNQVRSQTAFLVMKLACTGGEPYVHRFLELNIVHELIDMLQCNIDELQDSAYYALHQIVFAKGGSLVLQRFLQLRTIEKLVNLLDRKSLKTKDLAMQFLVDITEVGTKPCIERMLASQIVEKLVALEKAGDPFGGAVSRYIQGLNMCKKLQSAERAVMKQHILRKVRSARWMHDRNKKAMELVAKGWSALQEVDRVIDYADLNDKRLIPLLRGAKENFELALEIDNGNTHARYWLGKMHFKYHVPGACKAVGAALLVEAANMGDPDAQYELGCRLRIENDYVQSDQQAFHYIEQAVDQGHAGAAIAYGSLLLKGAEIPEVITRFNSGKSPSTGKMRKRTQQQDPVKLAKEQFQIAAEAGCDLGLRWLKRLEAYENQEEKLKQVQQ</sequence>
<dbReference type="SUPFAM" id="SSF52540">
    <property type="entry name" value="P-loop containing nucleoside triphosphate hydrolases"/>
    <property type="match status" value="1"/>
</dbReference>
<dbReference type="InterPro" id="IPR027417">
    <property type="entry name" value="P-loop_NTPase"/>
</dbReference>
<dbReference type="Proteomes" id="UP000251960">
    <property type="component" value="Chromosome 4"/>
</dbReference>
<dbReference type="SUPFAM" id="SSF81901">
    <property type="entry name" value="HCP-like"/>
    <property type="match status" value="1"/>
</dbReference>
<proteinExistence type="predicted"/>
<dbReference type="SUPFAM" id="SSF48371">
    <property type="entry name" value="ARM repeat"/>
    <property type="match status" value="1"/>
</dbReference>
<dbReference type="Gene3D" id="1.10.10.10">
    <property type="entry name" value="Winged helix-like DNA-binding domain superfamily/Winged helix DNA-binding domain"/>
    <property type="match status" value="1"/>
</dbReference>
<dbReference type="Gene3D" id="1.10.8.430">
    <property type="entry name" value="Helical domain of apoptotic protease-activating factors"/>
    <property type="match status" value="1"/>
</dbReference>
<gene>
    <name evidence="3" type="primary">R1A</name>
    <name evidence="3" type="ORF">Zm00014a_011799</name>
</gene>
<organism evidence="3 4">
    <name type="scientific">Zea mays</name>
    <name type="common">Maize</name>
    <dbReference type="NCBI Taxonomy" id="4577"/>
    <lineage>
        <taxon>Eukaryota</taxon>
        <taxon>Viridiplantae</taxon>
        <taxon>Streptophyta</taxon>
        <taxon>Embryophyta</taxon>
        <taxon>Tracheophyta</taxon>
        <taxon>Spermatophyta</taxon>
        <taxon>Magnoliopsida</taxon>
        <taxon>Liliopsida</taxon>
        <taxon>Poales</taxon>
        <taxon>Poaceae</taxon>
        <taxon>PACMAD clade</taxon>
        <taxon>Panicoideae</taxon>
        <taxon>Andropogonodae</taxon>
        <taxon>Andropogoneae</taxon>
        <taxon>Tripsacinae</taxon>
        <taxon>Zea</taxon>
    </lineage>
</organism>